<sequence>MTNKFTKLSEQESEIIGGAGFAAIVPYIPVIISGIASLVGSFKALTSTNGEIKTKEGLVQKWDSPQQKETKVSSSPVYFIY</sequence>
<proteinExistence type="predicted"/>
<evidence type="ECO:0008006" key="4">
    <source>
        <dbReference type="Google" id="ProtNLM"/>
    </source>
</evidence>
<keyword evidence="1" id="KW-0472">Membrane</keyword>
<organism evidence="2 3">
    <name type="scientific">Mesomycoplasma lagogenitalium</name>
    <dbReference type="NCBI Taxonomy" id="171286"/>
    <lineage>
        <taxon>Bacteria</taxon>
        <taxon>Bacillati</taxon>
        <taxon>Mycoplasmatota</taxon>
        <taxon>Mycoplasmoidales</taxon>
        <taxon>Metamycoplasmataceae</taxon>
        <taxon>Mesomycoplasma</taxon>
    </lineage>
</organism>
<gene>
    <name evidence="2" type="ORF">QEG99_02570</name>
</gene>
<evidence type="ECO:0000313" key="2">
    <source>
        <dbReference type="EMBL" id="WGI36339.1"/>
    </source>
</evidence>
<dbReference type="RefSeq" id="WP_280101640.1">
    <property type="nucleotide sequence ID" value="NZ_CP122979.1"/>
</dbReference>
<reference evidence="2" key="1">
    <citation type="submission" date="2023-04" db="EMBL/GenBank/DDBJ databases">
        <title>Completed genome of Mycoplasma lagogenitalium type strain 12MS.</title>
        <authorList>
            <person name="Spergser J."/>
        </authorList>
    </citation>
    <scope>NUCLEOTIDE SEQUENCE</scope>
    <source>
        <strain evidence="2">12MS</strain>
    </source>
</reference>
<name>A0ABY8LSV8_9BACT</name>
<dbReference type="EMBL" id="CP122979">
    <property type="protein sequence ID" value="WGI36339.1"/>
    <property type="molecule type" value="Genomic_DNA"/>
</dbReference>
<keyword evidence="1" id="KW-0812">Transmembrane</keyword>
<protein>
    <recommendedName>
        <fullName evidence="4">Bacteriocin</fullName>
    </recommendedName>
</protein>
<dbReference type="Proteomes" id="UP001179842">
    <property type="component" value="Chromosome"/>
</dbReference>
<keyword evidence="1" id="KW-1133">Transmembrane helix</keyword>
<evidence type="ECO:0000256" key="1">
    <source>
        <dbReference type="SAM" id="Phobius"/>
    </source>
</evidence>
<accession>A0ABY8LSV8</accession>
<evidence type="ECO:0000313" key="3">
    <source>
        <dbReference type="Proteomes" id="UP001179842"/>
    </source>
</evidence>
<keyword evidence="3" id="KW-1185">Reference proteome</keyword>
<feature type="transmembrane region" description="Helical" evidence="1">
    <location>
        <begin position="15"/>
        <end position="39"/>
    </location>
</feature>